<evidence type="ECO:0000313" key="1">
    <source>
        <dbReference type="EMBL" id="MBK9298382.1"/>
    </source>
</evidence>
<dbReference type="InterPro" id="IPR018644">
    <property type="entry name" value="DUF2071"/>
</dbReference>
<evidence type="ECO:0000313" key="2">
    <source>
        <dbReference type="Proteomes" id="UP000727993"/>
    </source>
</evidence>
<dbReference type="PANTHER" id="PTHR39186">
    <property type="entry name" value="DUF2071 FAMILY PROTEIN"/>
    <property type="match status" value="1"/>
</dbReference>
<proteinExistence type="predicted"/>
<reference evidence="1 2" key="1">
    <citation type="submission" date="2020-10" db="EMBL/GenBank/DDBJ databases">
        <title>Connecting structure to function with the recovery of over 1000 high-quality activated sludge metagenome-assembled genomes encoding full-length rRNA genes using long-read sequencing.</title>
        <authorList>
            <person name="Singleton C.M."/>
            <person name="Petriglieri F."/>
            <person name="Kristensen J.M."/>
            <person name="Kirkegaard R.H."/>
            <person name="Michaelsen T.Y."/>
            <person name="Andersen M.H."/>
            <person name="Karst S.M."/>
            <person name="Dueholm M.S."/>
            <person name="Nielsen P.H."/>
            <person name="Albertsen M."/>
        </authorList>
    </citation>
    <scope>NUCLEOTIDE SEQUENCE [LARGE SCALE GENOMIC DNA]</scope>
    <source>
        <strain evidence="1">Lyne_18-Q3-R50-59_MAXAC.006</strain>
    </source>
</reference>
<organism evidence="1 2">
    <name type="scientific">Candidatus Neomicrothrix subdominans</name>
    <dbReference type="NCBI Taxonomy" id="2954438"/>
    <lineage>
        <taxon>Bacteria</taxon>
        <taxon>Bacillati</taxon>
        <taxon>Actinomycetota</taxon>
        <taxon>Acidimicrobiia</taxon>
        <taxon>Acidimicrobiales</taxon>
        <taxon>Microthrixaceae</taxon>
        <taxon>Candidatus Neomicrothrix</taxon>
    </lineage>
</organism>
<protein>
    <submittedName>
        <fullName evidence="1">DUF2071 domain-containing protein</fullName>
    </submittedName>
</protein>
<comment type="caution">
    <text evidence="1">The sequence shown here is derived from an EMBL/GenBank/DDBJ whole genome shotgun (WGS) entry which is preliminary data.</text>
</comment>
<sequence>MSARWALLTRRRRQLLYGRVDHQRWPLHRVDEVDIDQTVVEAAGLPRPEGSPHAMYSPAVDVQVAWFSKVSGPAV</sequence>
<gene>
    <name evidence="1" type="ORF">IPN02_16410</name>
</gene>
<dbReference type="Proteomes" id="UP000727993">
    <property type="component" value="Unassembled WGS sequence"/>
</dbReference>
<dbReference type="EMBL" id="JADJZA010000008">
    <property type="protein sequence ID" value="MBK9298382.1"/>
    <property type="molecule type" value="Genomic_DNA"/>
</dbReference>
<dbReference type="PANTHER" id="PTHR39186:SF1">
    <property type="entry name" value="DUF2071 DOMAIN-CONTAINING PROTEIN"/>
    <property type="match status" value="1"/>
</dbReference>
<accession>A0A936NDK5</accession>
<name>A0A936NDK5_9ACTN</name>
<dbReference type="Pfam" id="PF09844">
    <property type="entry name" value="DUF2071"/>
    <property type="match status" value="1"/>
</dbReference>
<dbReference type="AlphaFoldDB" id="A0A936NDK5"/>